<dbReference type="Gene3D" id="2.60.120.200">
    <property type="match status" value="1"/>
</dbReference>
<protein>
    <recommendedName>
        <fullName evidence="3">Polysaccharide lyase</fullName>
    </recommendedName>
</protein>
<dbReference type="STRING" id="504486.SAMN05660703_2775"/>
<dbReference type="EMBL" id="FWXO01000005">
    <property type="protein sequence ID" value="SMC79448.1"/>
    <property type="molecule type" value="Genomic_DNA"/>
</dbReference>
<gene>
    <name evidence="1" type="ORF">SAMN05660703_2775</name>
</gene>
<dbReference type="Proteomes" id="UP000192360">
    <property type="component" value="Unassembled WGS sequence"/>
</dbReference>
<dbReference type="AlphaFoldDB" id="A0A1W2C404"/>
<accession>A0A1W2C404</accession>
<evidence type="ECO:0008006" key="3">
    <source>
        <dbReference type="Google" id="ProtNLM"/>
    </source>
</evidence>
<evidence type="ECO:0000313" key="1">
    <source>
        <dbReference type="EMBL" id="SMC79448.1"/>
    </source>
</evidence>
<reference evidence="1 2" key="1">
    <citation type="submission" date="2017-04" db="EMBL/GenBank/DDBJ databases">
        <authorList>
            <person name="Afonso C.L."/>
            <person name="Miller P.J."/>
            <person name="Scott M.A."/>
            <person name="Spackman E."/>
            <person name="Goraichik I."/>
            <person name="Dimitrov K.M."/>
            <person name="Suarez D.L."/>
            <person name="Swayne D.E."/>
        </authorList>
    </citation>
    <scope>NUCLEOTIDE SEQUENCE [LARGE SCALE GENOMIC DNA]</scope>
    <source>
        <strain evidence="1 2">DSM 21164</strain>
    </source>
</reference>
<proteinExistence type="predicted"/>
<name>A0A1W2C404_9FLAO</name>
<keyword evidence="2" id="KW-1185">Reference proteome</keyword>
<sequence>MVFQTGLPNISIFVVITDFNCILSFSSVNIDIQTNALLMKKILIILIVQGILWSCSSNEESSENITPISTDISVSAASGKINWTDKSDLMQKLESTLVYNYGAALESEIEKAITITNDSTLASASINFKIAFQSAYTDPNSNNNSVTVLLEKEVVAVNAITLKADGLGDTYALITSVLAPGNNPIEAPDCNHAEFGDHIDEVFDNALNTNVFRFHIHTTLDNDRCINFDRQRNEIKTYDQSPDNLLGTENEKVTYKWKFKLAAGFQSSPNFTHLHQLKSVGGSLESMPMYTFTTRKGTPDKFELRYAETDNQVTLAQTEIAPLLDTWLDVTETITYGTSGTYELVIKKVSDGTVLFSYSNSSIVNWRPGAAFVRPKWGIYRSLINAQDLRDETLLFADFSIAEIN</sequence>
<organism evidence="1 2">
    <name type="scientific">Cellulophaga tyrosinoxydans</name>
    <dbReference type="NCBI Taxonomy" id="504486"/>
    <lineage>
        <taxon>Bacteria</taxon>
        <taxon>Pseudomonadati</taxon>
        <taxon>Bacteroidota</taxon>
        <taxon>Flavobacteriia</taxon>
        <taxon>Flavobacteriales</taxon>
        <taxon>Flavobacteriaceae</taxon>
        <taxon>Cellulophaga</taxon>
    </lineage>
</organism>
<evidence type="ECO:0000313" key="2">
    <source>
        <dbReference type="Proteomes" id="UP000192360"/>
    </source>
</evidence>